<dbReference type="EMBL" id="LGFU01000072">
    <property type="protein sequence ID" value="KUK46107.1"/>
    <property type="molecule type" value="Genomic_DNA"/>
</dbReference>
<feature type="transmembrane region" description="Helical" evidence="6">
    <location>
        <begin position="366"/>
        <end position="388"/>
    </location>
</feature>
<feature type="domain" description="Penicillin-binding protein transpeptidase" evidence="7">
    <location>
        <begin position="588"/>
        <end position="650"/>
    </location>
</feature>
<dbReference type="SUPFAM" id="SSF56601">
    <property type="entry name" value="beta-lactamase/transpeptidase-like"/>
    <property type="match status" value="1"/>
</dbReference>
<dbReference type="GO" id="GO:0032153">
    <property type="term" value="C:cell division site"/>
    <property type="evidence" value="ECO:0007669"/>
    <property type="project" value="TreeGrafter"/>
</dbReference>
<dbReference type="GO" id="GO:0008658">
    <property type="term" value="F:penicillin binding"/>
    <property type="evidence" value="ECO:0007669"/>
    <property type="project" value="InterPro"/>
</dbReference>
<name>A0A117LGM1_9CHLR</name>
<feature type="transmembrane region" description="Helical" evidence="6">
    <location>
        <begin position="334"/>
        <end position="354"/>
    </location>
</feature>
<dbReference type="AlphaFoldDB" id="A0A117LGM1"/>
<dbReference type="GO" id="GO:0005886">
    <property type="term" value="C:plasma membrane"/>
    <property type="evidence" value="ECO:0007669"/>
    <property type="project" value="TreeGrafter"/>
</dbReference>
<organism evidence="9 10">
    <name type="scientific">Anaerolinea thermophila</name>
    <dbReference type="NCBI Taxonomy" id="167964"/>
    <lineage>
        <taxon>Bacteria</taxon>
        <taxon>Bacillati</taxon>
        <taxon>Chloroflexota</taxon>
        <taxon>Anaerolineae</taxon>
        <taxon>Anaerolineales</taxon>
        <taxon>Anaerolineaceae</taxon>
        <taxon>Anaerolinea</taxon>
    </lineage>
</organism>
<evidence type="ECO:0000259" key="8">
    <source>
        <dbReference type="Pfam" id="PF21922"/>
    </source>
</evidence>
<evidence type="ECO:0000256" key="4">
    <source>
        <dbReference type="ARBA" id="ARBA00022989"/>
    </source>
</evidence>
<evidence type="ECO:0000256" key="1">
    <source>
        <dbReference type="ARBA" id="ARBA00004141"/>
    </source>
</evidence>
<feature type="transmembrane region" description="Helical" evidence="6">
    <location>
        <begin position="21"/>
        <end position="41"/>
    </location>
</feature>
<dbReference type="Gene3D" id="3.90.1310.10">
    <property type="entry name" value="Penicillin-binding protein 2a (Domain 2)"/>
    <property type="match status" value="1"/>
</dbReference>
<feature type="transmembrane region" description="Helical" evidence="6">
    <location>
        <begin position="204"/>
        <end position="221"/>
    </location>
</feature>
<feature type="transmembrane region" description="Helical" evidence="6">
    <location>
        <begin position="400"/>
        <end position="421"/>
    </location>
</feature>
<dbReference type="InterPro" id="IPR001182">
    <property type="entry name" value="FtsW/RodA"/>
</dbReference>
<dbReference type="Pfam" id="PF21922">
    <property type="entry name" value="PBP_dimer_2"/>
    <property type="match status" value="1"/>
</dbReference>
<feature type="transmembrane region" description="Helical" evidence="6">
    <location>
        <begin position="83"/>
        <end position="100"/>
    </location>
</feature>
<feature type="transmembrane region" description="Helical" evidence="6">
    <location>
        <begin position="53"/>
        <end position="71"/>
    </location>
</feature>
<dbReference type="Pfam" id="PF01098">
    <property type="entry name" value="FTSW_RODA_SPOVE"/>
    <property type="match status" value="1"/>
</dbReference>
<feature type="transmembrane region" description="Helical" evidence="6">
    <location>
        <begin position="227"/>
        <end position="242"/>
    </location>
</feature>
<dbReference type="Proteomes" id="UP000064249">
    <property type="component" value="Unassembled WGS sequence"/>
</dbReference>
<sequence>MINIFPCGDKSSPINQTQGKLISLAAIIIIIFALILSISPMIRYRGAAEGYRFDHWLGVAVWIAAFGLLHYQSSRKLPQRDPYILPIVSLLSGIGLMTIWRLYPNLGLRQTIWIALASALVFLGLNFPIFLDYLRRYKYIWLISGLLLTGLTIFMGTNPLGNGPTLWLEFLGIHFQPSEVLKILLIAFLASFLTDRQVFVYKKFDILLPTLFVIGSALALLVVQRDLGTATIFLLIYVGTIFSSKGNKLLFYSTPILAVILIGFAYFYIDIVKLRFDAWLNPFSDPSGASYQILQSLIAIAEGSIFGTGPGLGSPGLIPVAVSDFIFASITEELGLFGAGLIISLYIILLYRAIKLVKITQHSFDRYLALGLTFYFGVQSILIIGGNIGLLPLTGVTLPFVSYGGSSLLVSFIAMLLLLIISNRVPANSQIEMAQRRRPIRLSSLLIAVLGLEMIVTSLASFWFMPRLVNRPENPRWIVHDRFSERGKILDRDNQIIITNIGQTGSFQRESNHIPLYPVIGYTNPIYGQTGIEESMFDYLRGYGTYPAMTLFWQDLLYNQPPAGSDIRLTIDLELQKFADSLLGEEPGAIVMMNAQSGEILTMASHPYFDGKNLEDNWQDLINNEDAPLVNRATQGLYPPGSTLFPFVATTQIELIQQNEDPLSIMNGSPQLQTCATFPGSDLTWQAAMTHGCQDVQAKLAEFTDVNQLIELFQNLNF</sequence>
<reference evidence="9 10" key="1">
    <citation type="journal article" date="2015" name="MBio">
        <title>Genome-Resolved Metagenomic Analysis Reveals Roles for Candidate Phyla and Other Microbial Community Members in Biogeochemical Transformations in Oil Reservoirs.</title>
        <authorList>
            <person name="Hu P."/>
            <person name="Tom L."/>
            <person name="Singh A."/>
            <person name="Thomas B.C."/>
            <person name="Baker B.J."/>
            <person name="Piceno Y.M."/>
            <person name="Andersen G.L."/>
            <person name="Banfield J.F."/>
        </authorList>
    </citation>
    <scope>NUCLEOTIDE SEQUENCE [LARGE SCALE GENOMIC DNA]</scope>
    <source>
        <strain evidence="9">46_16</strain>
    </source>
</reference>
<dbReference type="GO" id="GO:0008360">
    <property type="term" value="P:regulation of cell shape"/>
    <property type="evidence" value="ECO:0007669"/>
    <property type="project" value="UniProtKB-KW"/>
</dbReference>
<feature type="domain" description="Penicillin binding protein A dimerisation" evidence="8">
    <location>
        <begin position="486"/>
        <end position="566"/>
    </location>
</feature>
<evidence type="ECO:0000313" key="9">
    <source>
        <dbReference type="EMBL" id="KUK46107.1"/>
    </source>
</evidence>
<evidence type="ECO:0000256" key="3">
    <source>
        <dbReference type="ARBA" id="ARBA00022960"/>
    </source>
</evidence>
<dbReference type="InterPro" id="IPR012338">
    <property type="entry name" value="Beta-lactam/transpept-like"/>
</dbReference>
<proteinExistence type="predicted"/>
<dbReference type="Gene3D" id="3.40.710.10">
    <property type="entry name" value="DD-peptidase/beta-lactamase superfamily"/>
    <property type="match status" value="1"/>
</dbReference>
<feature type="transmembrane region" description="Helical" evidence="6">
    <location>
        <begin position="112"/>
        <end position="133"/>
    </location>
</feature>
<comment type="caution">
    <text evidence="9">The sequence shown here is derived from an EMBL/GenBank/DDBJ whole genome shotgun (WGS) entry which is preliminary data.</text>
</comment>
<keyword evidence="3" id="KW-0133">Cell shape</keyword>
<comment type="subcellular location">
    <subcellularLocation>
        <location evidence="1">Membrane</location>
        <topology evidence="1">Multi-pass membrane protein</topology>
    </subcellularLocation>
</comment>
<feature type="non-terminal residue" evidence="9">
    <location>
        <position position="718"/>
    </location>
</feature>
<protein>
    <submittedName>
        <fullName evidence="9">Cell cycle protein</fullName>
    </submittedName>
</protein>
<dbReference type="PANTHER" id="PTHR30474:SF3">
    <property type="entry name" value="PEPTIDOGLYCAN GLYCOSYLTRANSFERASE RODA"/>
    <property type="match status" value="1"/>
</dbReference>
<dbReference type="GO" id="GO:0015648">
    <property type="term" value="F:lipid-linked peptidoglycan transporter activity"/>
    <property type="evidence" value="ECO:0007669"/>
    <property type="project" value="TreeGrafter"/>
</dbReference>
<accession>A0A117LGM1</accession>
<keyword evidence="2 6" id="KW-0812">Transmembrane</keyword>
<gene>
    <name evidence="9" type="ORF">XD73_1024</name>
</gene>
<evidence type="ECO:0000313" key="10">
    <source>
        <dbReference type="Proteomes" id="UP000064249"/>
    </source>
</evidence>
<feature type="transmembrane region" description="Helical" evidence="6">
    <location>
        <begin position="249"/>
        <end position="269"/>
    </location>
</feature>
<evidence type="ECO:0000256" key="5">
    <source>
        <dbReference type="ARBA" id="ARBA00023136"/>
    </source>
</evidence>
<evidence type="ECO:0000256" key="6">
    <source>
        <dbReference type="SAM" id="Phobius"/>
    </source>
</evidence>
<feature type="transmembrane region" description="Helical" evidence="6">
    <location>
        <begin position="173"/>
        <end position="192"/>
    </location>
</feature>
<keyword evidence="5 6" id="KW-0472">Membrane</keyword>
<feature type="transmembrane region" description="Helical" evidence="6">
    <location>
        <begin position="442"/>
        <end position="465"/>
    </location>
</feature>
<dbReference type="Pfam" id="PF00905">
    <property type="entry name" value="Transpeptidase"/>
    <property type="match status" value="1"/>
</dbReference>
<dbReference type="InterPro" id="IPR054120">
    <property type="entry name" value="PBPA_dimer"/>
</dbReference>
<dbReference type="PANTHER" id="PTHR30474">
    <property type="entry name" value="CELL CYCLE PROTEIN"/>
    <property type="match status" value="1"/>
</dbReference>
<evidence type="ECO:0000259" key="7">
    <source>
        <dbReference type="Pfam" id="PF00905"/>
    </source>
</evidence>
<dbReference type="InterPro" id="IPR001460">
    <property type="entry name" value="PCN-bd_Tpept"/>
</dbReference>
<dbReference type="GO" id="GO:0051301">
    <property type="term" value="P:cell division"/>
    <property type="evidence" value="ECO:0007669"/>
    <property type="project" value="InterPro"/>
</dbReference>
<feature type="transmembrane region" description="Helical" evidence="6">
    <location>
        <begin position="140"/>
        <end position="161"/>
    </location>
</feature>
<keyword evidence="4 6" id="KW-1133">Transmembrane helix</keyword>
<evidence type="ECO:0000256" key="2">
    <source>
        <dbReference type="ARBA" id="ARBA00022692"/>
    </source>
</evidence>